<evidence type="ECO:0000256" key="1">
    <source>
        <dbReference type="ARBA" id="ARBA00022741"/>
    </source>
</evidence>
<keyword evidence="2" id="KW-0347">Helicase</keyword>
<sequence length="304" mass="35329">MTTVTATQNQLVKSLTTPPRLRLTSKNYYSRVTDQVYMSATWFKKFEECEASALYELSEPPEELRPANAPKTEGVTPAMLVGNHIHSYFESGKSHQEFVEDHTPVRGDSKDEPTIYTQKGKLLSKYSYVDLMVKRMERFDLFNYFYNAPECQKEAIISGQLFGVNWKGKIDSLNVEKGYFCDLKTTAEIDRDFYNPAIRDRELWFDHWNYGLQMAAYKKLLQDQYHKPFHVFIFAVDKKTPEPAIESFEVDYGRIEKGLKEIEEYQPLLMDVIAGKTKPIRCGKCNYCRATYQPTGFKSLDIEI</sequence>
<proteinExistence type="predicted"/>
<keyword evidence="1" id="KW-0547">Nucleotide-binding</keyword>
<gene>
    <name evidence="5" type="ORF">ORR04_02865</name>
</gene>
<dbReference type="GO" id="GO:0005524">
    <property type="term" value="F:ATP binding"/>
    <property type="evidence" value="ECO:0007669"/>
    <property type="project" value="UniProtKB-KW"/>
</dbReference>
<keyword evidence="2" id="KW-0378">Hydrolase</keyword>
<feature type="domain" description="Putative exodeoxyribonuclease 8 PDDEXK-like" evidence="4">
    <location>
        <begin position="39"/>
        <end position="291"/>
    </location>
</feature>
<evidence type="ECO:0000313" key="6">
    <source>
        <dbReference type="Proteomes" id="UP001164768"/>
    </source>
</evidence>
<reference evidence="5" key="1">
    <citation type="submission" date="2022-11" db="EMBL/GenBank/DDBJ databases">
        <title>Whole genome sequence of Levilactobacillus brevis SMB091.</title>
        <authorList>
            <person name="Kim J.-M."/>
            <person name="Kim O.-C."/>
            <person name="Choi Y.H."/>
            <person name="Han N.S."/>
            <person name="Hurh B."/>
        </authorList>
    </citation>
    <scope>NUCLEOTIDE SEQUENCE</scope>
    <source>
        <strain evidence="5">SMB091</strain>
    </source>
</reference>
<evidence type="ECO:0000256" key="3">
    <source>
        <dbReference type="ARBA" id="ARBA00022840"/>
    </source>
</evidence>
<dbReference type="EMBL" id="CP113117">
    <property type="protein sequence ID" value="WAD02156.1"/>
    <property type="molecule type" value="Genomic_DNA"/>
</dbReference>
<dbReference type="InterPro" id="IPR024432">
    <property type="entry name" value="Put_RecE_PDDEXK-like_dom"/>
</dbReference>
<dbReference type="GO" id="GO:0004386">
    <property type="term" value="F:helicase activity"/>
    <property type="evidence" value="ECO:0007669"/>
    <property type="project" value="UniProtKB-KW"/>
</dbReference>
<name>A0AB38X861_LEVBR</name>
<keyword evidence="3" id="KW-0067">ATP-binding</keyword>
<evidence type="ECO:0000256" key="2">
    <source>
        <dbReference type="ARBA" id="ARBA00022806"/>
    </source>
</evidence>
<protein>
    <submittedName>
        <fullName evidence="5">PD-(D/E)XK nuclease-like domain-containing protein</fullName>
    </submittedName>
</protein>
<dbReference type="InterPro" id="IPR011604">
    <property type="entry name" value="PDDEXK-like_dom_sf"/>
</dbReference>
<dbReference type="Pfam" id="PF12684">
    <property type="entry name" value="DUF3799"/>
    <property type="match status" value="1"/>
</dbReference>
<accession>A0AB38X861</accession>
<organism evidence="5 6">
    <name type="scientific">Levilactobacillus brevis</name>
    <name type="common">Lactobacillus brevis</name>
    <dbReference type="NCBI Taxonomy" id="1580"/>
    <lineage>
        <taxon>Bacteria</taxon>
        <taxon>Bacillati</taxon>
        <taxon>Bacillota</taxon>
        <taxon>Bacilli</taxon>
        <taxon>Lactobacillales</taxon>
        <taxon>Lactobacillaceae</taxon>
        <taxon>Levilactobacillus</taxon>
    </lineage>
</organism>
<dbReference type="AlphaFoldDB" id="A0AB38X861"/>
<dbReference type="RefSeq" id="WP_260246317.1">
    <property type="nucleotide sequence ID" value="NZ_CP113117.1"/>
</dbReference>
<dbReference type="Proteomes" id="UP001164768">
    <property type="component" value="Chromosome"/>
</dbReference>
<evidence type="ECO:0000259" key="4">
    <source>
        <dbReference type="Pfam" id="PF12684"/>
    </source>
</evidence>
<dbReference type="Gene3D" id="3.90.320.10">
    <property type="match status" value="1"/>
</dbReference>
<evidence type="ECO:0000313" key="5">
    <source>
        <dbReference type="EMBL" id="WAD02156.1"/>
    </source>
</evidence>